<proteinExistence type="predicted"/>
<name>A0A445AR48_ARAHY</name>
<keyword evidence="1" id="KW-0472">Membrane</keyword>
<evidence type="ECO:0000313" key="3">
    <source>
        <dbReference type="Proteomes" id="UP000289738"/>
    </source>
</evidence>
<dbReference type="EMBL" id="SDMP01000011">
    <property type="protein sequence ID" value="RYR28917.1"/>
    <property type="molecule type" value="Genomic_DNA"/>
</dbReference>
<keyword evidence="1" id="KW-0812">Transmembrane</keyword>
<organism evidence="2 3">
    <name type="scientific">Arachis hypogaea</name>
    <name type="common">Peanut</name>
    <dbReference type="NCBI Taxonomy" id="3818"/>
    <lineage>
        <taxon>Eukaryota</taxon>
        <taxon>Viridiplantae</taxon>
        <taxon>Streptophyta</taxon>
        <taxon>Embryophyta</taxon>
        <taxon>Tracheophyta</taxon>
        <taxon>Spermatophyta</taxon>
        <taxon>Magnoliopsida</taxon>
        <taxon>eudicotyledons</taxon>
        <taxon>Gunneridae</taxon>
        <taxon>Pentapetalae</taxon>
        <taxon>rosids</taxon>
        <taxon>fabids</taxon>
        <taxon>Fabales</taxon>
        <taxon>Fabaceae</taxon>
        <taxon>Papilionoideae</taxon>
        <taxon>50 kb inversion clade</taxon>
        <taxon>dalbergioids sensu lato</taxon>
        <taxon>Dalbergieae</taxon>
        <taxon>Pterocarpus clade</taxon>
        <taxon>Arachis</taxon>
    </lineage>
</organism>
<reference evidence="2 3" key="1">
    <citation type="submission" date="2019-01" db="EMBL/GenBank/DDBJ databases">
        <title>Sequencing of cultivated peanut Arachis hypogaea provides insights into genome evolution and oil improvement.</title>
        <authorList>
            <person name="Chen X."/>
        </authorList>
    </citation>
    <scope>NUCLEOTIDE SEQUENCE [LARGE SCALE GENOMIC DNA]</scope>
    <source>
        <strain evidence="3">cv. Fuhuasheng</strain>
        <tissue evidence="2">Leaves</tissue>
    </source>
</reference>
<comment type="caution">
    <text evidence="2">The sequence shown here is derived from an EMBL/GenBank/DDBJ whole genome shotgun (WGS) entry which is preliminary data.</text>
</comment>
<feature type="transmembrane region" description="Helical" evidence="1">
    <location>
        <begin position="48"/>
        <end position="71"/>
    </location>
</feature>
<gene>
    <name evidence="2" type="ORF">Ahy_B01g053138</name>
</gene>
<evidence type="ECO:0000256" key="1">
    <source>
        <dbReference type="SAM" id="Phobius"/>
    </source>
</evidence>
<keyword evidence="1" id="KW-1133">Transmembrane helix</keyword>
<keyword evidence="3" id="KW-1185">Reference proteome</keyword>
<evidence type="ECO:0000313" key="2">
    <source>
        <dbReference type="EMBL" id="RYR28917.1"/>
    </source>
</evidence>
<accession>A0A445AR48</accession>
<dbReference type="AlphaFoldDB" id="A0A445AR48"/>
<dbReference type="Proteomes" id="UP000289738">
    <property type="component" value="Chromosome B01"/>
</dbReference>
<sequence length="87" mass="9502">MSVILPPSVALTVRYPSSSVPRAPNLQPLFAVTNRGCFLDLGVRRLCLLSPTSVAVCLPFTFAFLIAFFAVRVRSAFTVRVQSPFTV</sequence>
<protein>
    <submittedName>
        <fullName evidence="2">Uncharacterized protein</fullName>
    </submittedName>
</protein>